<dbReference type="eggNOG" id="COG3274">
    <property type="taxonomic scope" value="Bacteria"/>
</dbReference>
<accession>G1WH30</accession>
<keyword evidence="1" id="KW-0812">Transmembrane</keyword>
<feature type="domain" description="Acyltransferase 3" evidence="2">
    <location>
        <begin position="7"/>
        <end position="310"/>
    </location>
</feature>
<dbReference type="RefSeq" id="WP_009140679.1">
    <property type="nucleotide sequence ID" value="NZ_JH126467.1"/>
</dbReference>
<dbReference type="GO" id="GO:0016747">
    <property type="term" value="F:acyltransferase activity, transferring groups other than amino-acyl groups"/>
    <property type="evidence" value="ECO:0007669"/>
    <property type="project" value="InterPro"/>
</dbReference>
<comment type="caution">
    <text evidence="3">The sequence shown here is derived from an EMBL/GenBank/DDBJ whole genome shotgun (WGS) entry which is preliminary data.</text>
</comment>
<feature type="transmembrane region" description="Helical" evidence="1">
    <location>
        <begin position="145"/>
        <end position="164"/>
    </location>
</feature>
<feature type="transmembrane region" description="Helical" evidence="1">
    <location>
        <begin position="113"/>
        <end position="133"/>
    </location>
</feature>
<feature type="transmembrane region" description="Helical" evidence="1">
    <location>
        <begin position="47"/>
        <end position="64"/>
    </location>
</feature>
<dbReference type="STRING" id="742742.HMPREF9452_00643"/>
<evidence type="ECO:0000313" key="3">
    <source>
        <dbReference type="EMBL" id="EGX67181.1"/>
    </source>
</evidence>
<dbReference type="HOGENOM" id="CLU_061343_0_0_11"/>
<dbReference type="PATRIC" id="fig|742742.3.peg.623"/>
<feature type="transmembrane region" description="Helical" evidence="1">
    <location>
        <begin position="71"/>
        <end position="93"/>
    </location>
</feature>
<dbReference type="Pfam" id="PF01757">
    <property type="entry name" value="Acyl_transf_3"/>
    <property type="match status" value="1"/>
</dbReference>
<keyword evidence="1" id="KW-1133">Transmembrane helix</keyword>
<feature type="transmembrane region" description="Helical" evidence="1">
    <location>
        <begin position="226"/>
        <end position="245"/>
    </location>
</feature>
<feature type="transmembrane region" description="Helical" evidence="1">
    <location>
        <begin position="199"/>
        <end position="220"/>
    </location>
</feature>
<sequence>MATSRNSSIELLRIFAIFGIVTMHINGELMSSAQGSTAAWIQLENSLFNAGVSVFVLISGYYGIRRTWHKAAVLEITAIVYSALTALLSSMQGGGTSLKVVLQAFIPISTNQYWFLSCYMLLMLFAPYINDAVQCLRKDDLKRLILLMVAVFYVLPTVIYYHVLGTGKNAINMLTLYLLGSYLRKYASDEDVSNKALVATYASSTFAILLLNCAASAVTGSVHIPFARDCSIFVLLQAVSLFIMFKRYNFASVSVNGVSRHVLAAYLFEGAFRASVLPLIIDVGMYQGSEMWPALSILISLLTITACVLIDVPIQRVVALVVDVLQFLVNRVLRAD</sequence>
<feature type="transmembrane region" description="Helical" evidence="1">
    <location>
        <begin position="12"/>
        <end position="27"/>
    </location>
</feature>
<evidence type="ECO:0000259" key="2">
    <source>
        <dbReference type="Pfam" id="PF01757"/>
    </source>
</evidence>
<feature type="transmembrane region" description="Helical" evidence="1">
    <location>
        <begin position="170"/>
        <end position="187"/>
    </location>
</feature>
<evidence type="ECO:0000313" key="4">
    <source>
        <dbReference type="Proteomes" id="UP000004830"/>
    </source>
</evidence>
<dbReference type="AlphaFoldDB" id="G1WH30"/>
<dbReference type="Proteomes" id="UP000004830">
    <property type="component" value="Unassembled WGS sequence"/>
</dbReference>
<dbReference type="EMBL" id="ADLS01000008">
    <property type="protein sequence ID" value="EGX67181.1"/>
    <property type="molecule type" value="Genomic_DNA"/>
</dbReference>
<dbReference type="InterPro" id="IPR002656">
    <property type="entry name" value="Acyl_transf_3_dom"/>
</dbReference>
<feature type="transmembrane region" description="Helical" evidence="1">
    <location>
        <begin position="266"/>
        <end position="286"/>
    </location>
</feature>
<keyword evidence="1" id="KW-0472">Membrane</keyword>
<dbReference type="GeneID" id="62758411"/>
<name>G1WH30_9ACTN</name>
<reference evidence="3 4" key="1">
    <citation type="submission" date="2011-06" db="EMBL/GenBank/DDBJ databases">
        <title>The Genome Sequence of Collinsella tanakaei YIT 12063.</title>
        <authorList>
            <consortium name="The Broad Institute Genome Sequencing Platform"/>
            <person name="Earl A."/>
            <person name="Ward D."/>
            <person name="Feldgarden M."/>
            <person name="Gevers D."/>
            <person name="Morotomi M."/>
            <person name="Young S.K."/>
            <person name="Zeng Q."/>
            <person name="Gargeya S."/>
            <person name="Fitzgerald M."/>
            <person name="Haas B."/>
            <person name="Abouelleil A."/>
            <person name="Alvarado L."/>
            <person name="Arachchi H.M."/>
            <person name="Berlin A."/>
            <person name="Brown A."/>
            <person name="Chapman S.B."/>
            <person name="Chen Z."/>
            <person name="Dunbar C."/>
            <person name="Freedman E."/>
            <person name="Gearin G."/>
            <person name="Gellesch M."/>
            <person name="Goldberg J."/>
            <person name="Griggs A."/>
            <person name="Gujja S."/>
            <person name="Heiman D."/>
            <person name="Howarth C."/>
            <person name="Larson L."/>
            <person name="Lui A."/>
            <person name="MacDonald P.J.P."/>
            <person name="Mehta T."/>
            <person name="Montmayeur A."/>
            <person name="Murphy C."/>
            <person name="Neiman D."/>
            <person name="Pearson M."/>
            <person name="Priest M."/>
            <person name="Roberts A."/>
            <person name="Saif S."/>
            <person name="Shea T."/>
            <person name="Shenoy N."/>
            <person name="Sisk P."/>
            <person name="Stolte C."/>
            <person name="Sykes S."/>
            <person name="Wortman J."/>
            <person name="Nusbaum C."/>
            <person name="Birren B."/>
        </authorList>
    </citation>
    <scope>NUCLEOTIDE SEQUENCE [LARGE SCALE GENOMIC DNA]</scope>
    <source>
        <strain evidence="3 4">YIT 12063</strain>
    </source>
</reference>
<protein>
    <recommendedName>
        <fullName evidence="2">Acyltransferase 3 domain-containing protein</fullName>
    </recommendedName>
</protein>
<proteinExistence type="predicted"/>
<gene>
    <name evidence="3" type="ORF">HMPREF9452_00643</name>
</gene>
<keyword evidence="4" id="KW-1185">Reference proteome</keyword>
<evidence type="ECO:0000256" key="1">
    <source>
        <dbReference type="SAM" id="Phobius"/>
    </source>
</evidence>
<feature type="transmembrane region" description="Helical" evidence="1">
    <location>
        <begin position="292"/>
        <end position="310"/>
    </location>
</feature>
<organism evidence="3 4">
    <name type="scientific">Collinsella tanakaei YIT 12063</name>
    <dbReference type="NCBI Taxonomy" id="742742"/>
    <lineage>
        <taxon>Bacteria</taxon>
        <taxon>Bacillati</taxon>
        <taxon>Actinomycetota</taxon>
        <taxon>Coriobacteriia</taxon>
        <taxon>Coriobacteriales</taxon>
        <taxon>Coriobacteriaceae</taxon>
        <taxon>Collinsella</taxon>
    </lineage>
</organism>